<keyword evidence="4" id="KW-1185">Reference proteome</keyword>
<dbReference type="SUPFAM" id="SSF53850">
    <property type="entry name" value="Periplasmic binding protein-like II"/>
    <property type="match status" value="1"/>
</dbReference>
<sequence length="327" mass="34758">MTPFSRARRALLPLAALCAWATTLPLQAAEFPQRPVKIVVGFAPGGSTDSITRELARRLGRELGQTVIVDNKPGGGQVPAMQTAAGSGADGYTLVIGSPGGFSVSPHLYRKLPYDAREFVPIAAIATQANVLVARPDLPASNLRELMALAKTRKQGLNYGSFGSGTSAHLAMEMLKKQSGLDALHIAYKGDPPALLAIKGGEIDVAVITMFSAQPRIRSGELKGLAVLQARPDRNLPQLQTTAQAGYPDVDLPSWLGLFAPPGTPQPVVEKLEAATRKVLATPDFQAYVLTNGNEPLTLDNPAFLAMIQRQSAQLGQVIRDIKLQAD</sequence>
<evidence type="ECO:0000313" key="4">
    <source>
        <dbReference type="Proteomes" id="UP000037660"/>
    </source>
</evidence>
<dbReference type="Gene3D" id="3.40.190.10">
    <property type="entry name" value="Periplasmic binding protein-like II"/>
    <property type="match status" value="1"/>
</dbReference>
<proteinExistence type="inferred from homology"/>
<dbReference type="Pfam" id="PF03401">
    <property type="entry name" value="TctC"/>
    <property type="match status" value="1"/>
</dbReference>
<reference evidence="3 4" key="2">
    <citation type="journal article" date="2016" name="Science">
        <title>A bacterium that degrades and assimilates poly(ethylene terephthalate).</title>
        <authorList>
            <person name="Yoshida S."/>
            <person name="Hiraga K."/>
            <person name="Takehana T."/>
            <person name="Taniguchi I."/>
            <person name="Yamaji H."/>
            <person name="Maeda Y."/>
            <person name="Toyohara K."/>
            <person name="Miyamoto K."/>
            <person name="Kimura Y."/>
            <person name="Oda K."/>
        </authorList>
    </citation>
    <scope>NUCLEOTIDE SEQUENCE [LARGE SCALE GENOMIC DNA]</scope>
    <source>
        <strain evidence="4">NBRC 110686 / TISTR 2288 / 201-F6</strain>
    </source>
</reference>
<dbReference type="PANTHER" id="PTHR42928:SF5">
    <property type="entry name" value="BLR1237 PROTEIN"/>
    <property type="match status" value="1"/>
</dbReference>
<evidence type="ECO:0000313" key="3">
    <source>
        <dbReference type="EMBL" id="GAP36729.1"/>
    </source>
</evidence>
<dbReference type="Gene3D" id="3.40.190.150">
    <property type="entry name" value="Bordetella uptake gene, domain 1"/>
    <property type="match status" value="1"/>
</dbReference>
<comment type="caution">
    <text evidence="3">The sequence shown here is derived from an EMBL/GenBank/DDBJ whole genome shotgun (WGS) entry which is preliminary data.</text>
</comment>
<dbReference type="AlphaFoldDB" id="A0A0K8P2H0"/>
<dbReference type="Proteomes" id="UP000037660">
    <property type="component" value="Unassembled WGS sequence"/>
</dbReference>
<reference evidence="4" key="1">
    <citation type="submission" date="2015-07" db="EMBL/GenBank/DDBJ databases">
        <title>Discovery of a poly(ethylene terephthalate assimilation.</title>
        <authorList>
            <person name="Yoshida S."/>
            <person name="Hiraga K."/>
            <person name="Takehana T."/>
            <person name="Taniguchi I."/>
            <person name="Yamaji H."/>
            <person name="Maeda Y."/>
            <person name="Toyohara K."/>
            <person name="Miyamoto K."/>
            <person name="Kimura Y."/>
            <person name="Oda K."/>
        </authorList>
    </citation>
    <scope>NUCLEOTIDE SEQUENCE [LARGE SCALE GENOMIC DNA]</scope>
    <source>
        <strain evidence="4">NBRC 110686 / TISTR 2288 / 201-F6</strain>
    </source>
</reference>
<dbReference type="InterPro" id="IPR005064">
    <property type="entry name" value="BUG"/>
</dbReference>
<dbReference type="STRING" id="1547922.ISF6_2569"/>
<accession>A0A0K8P2H0</accession>
<dbReference type="OrthoDB" id="8627412at2"/>
<dbReference type="EMBL" id="BBYR01000038">
    <property type="protein sequence ID" value="GAP36729.1"/>
    <property type="molecule type" value="Genomic_DNA"/>
</dbReference>
<feature type="signal peptide" evidence="2">
    <location>
        <begin position="1"/>
        <end position="28"/>
    </location>
</feature>
<protein>
    <submittedName>
        <fullName evidence="3">Putative exported protein</fullName>
    </submittedName>
</protein>
<name>A0A0K8P2H0_PISS1</name>
<dbReference type="CDD" id="cd07012">
    <property type="entry name" value="PBP2_Bug_TTT"/>
    <property type="match status" value="1"/>
</dbReference>
<evidence type="ECO:0000256" key="2">
    <source>
        <dbReference type="SAM" id="SignalP"/>
    </source>
</evidence>
<organism evidence="3 4">
    <name type="scientific">Piscinibacter sakaiensis</name>
    <name type="common">Ideonella sakaiensis</name>
    <dbReference type="NCBI Taxonomy" id="1547922"/>
    <lineage>
        <taxon>Bacteria</taxon>
        <taxon>Pseudomonadati</taxon>
        <taxon>Pseudomonadota</taxon>
        <taxon>Betaproteobacteria</taxon>
        <taxon>Burkholderiales</taxon>
        <taxon>Sphaerotilaceae</taxon>
        <taxon>Piscinibacter</taxon>
    </lineage>
</organism>
<dbReference type="PIRSF" id="PIRSF017082">
    <property type="entry name" value="YflP"/>
    <property type="match status" value="1"/>
</dbReference>
<feature type="chain" id="PRO_5005513647" evidence="2">
    <location>
        <begin position="29"/>
        <end position="327"/>
    </location>
</feature>
<comment type="similarity">
    <text evidence="1">Belongs to the UPF0065 (bug) family.</text>
</comment>
<dbReference type="RefSeq" id="WP_054020713.1">
    <property type="nucleotide sequence ID" value="NZ_BBYR01000038.1"/>
</dbReference>
<dbReference type="InterPro" id="IPR042100">
    <property type="entry name" value="Bug_dom1"/>
</dbReference>
<gene>
    <name evidence="3" type="ORF">ISF6_2569</name>
</gene>
<keyword evidence="2" id="KW-0732">Signal</keyword>
<dbReference type="PANTHER" id="PTHR42928">
    <property type="entry name" value="TRICARBOXYLATE-BINDING PROTEIN"/>
    <property type="match status" value="1"/>
</dbReference>
<evidence type="ECO:0000256" key="1">
    <source>
        <dbReference type="ARBA" id="ARBA00006987"/>
    </source>
</evidence>